<keyword evidence="5" id="KW-0158">Chromosome</keyword>
<comment type="subcellular location">
    <subcellularLocation>
        <location evidence="2">Chromosome</location>
        <location evidence="2">Centromere</location>
        <location evidence="2">Kinetochore</location>
    </subcellularLocation>
    <subcellularLocation>
        <location evidence="1">Nucleus</location>
    </subcellularLocation>
</comment>
<dbReference type="GO" id="GO:0051301">
    <property type="term" value="P:cell division"/>
    <property type="evidence" value="ECO:0007669"/>
    <property type="project" value="UniProtKB-KW"/>
</dbReference>
<evidence type="ECO:0000259" key="18">
    <source>
        <dbReference type="Pfam" id="PF16171"/>
    </source>
</evidence>
<evidence type="ECO:0000256" key="11">
    <source>
        <dbReference type="ARBA" id="ARBA00023242"/>
    </source>
</evidence>
<feature type="region of interest" description="Disordered" evidence="16">
    <location>
        <begin position="115"/>
        <end position="151"/>
    </location>
</feature>
<dbReference type="SUPFAM" id="SSF47113">
    <property type="entry name" value="Histone-fold"/>
    <property type="match status" value="1"/>
</dbReference>
<evidence type="ECO:0000256" key="5">
    <source>
        <dbReference type="ARBA" id="ARBA00022454"/>
    </source>
</evidence>
<evidence type="ECO:0000256" key="14">
    <source>
        <dbReference type="ARBA" id="ARBA00045461"/>
    </source>
</evidence>
<feature type="region of interest" description="Disordered" evidence="16">
    <location>
        <begin position="1"/>
        <end position="85"/>
    </location>
</feature>
<evidence type="ECO:0000313" key="19">
    <source>
        <dbReference type="Proteomes" id="UP000504623"/>
    </source>
</evidence>
<feature type="domain" description="CENP-T/Histone H4 histone fold" evidence="17">
    <location>
        <begin position="457"/>
        <end position="554"/>
    </location>
</feature>
<dbReference type="GO" id="GO:0051382">
    <property type="term" value="P:kinetochore assembly"/>
    <property type="evidence" value="ECO:0007669"/>
    <property type="project" value="InterPro"/>
</dbReference>
<keyword evidence="6" id="KW-0597">Phosphoprotein</keyword>
<proteinExistence type="inferred from homology"/>
<comment type="subunit">
    <text evidence="15">Component of the CENPA-CAD complex, composed of CENPI, CENPK, CENPL, CENPO, CENPP, CENPQ, CENPR and CENPS. The CENPA-CAD complex is probably recruited on centromeres by the CENPA-NAC complex, at least composed of CENPA, CENPC, CENPH, CENPM, CENPN, CENPT and CENPU. Identified in a centromeric complex containing histones H2A, H2B, H3 and H4, and at least CENPA, CENPB, CENPC, CENPT, CENPN, HJURP, SUPT16H, SSRP1 and RSF1. Interacts (via N-terminus) with the NDC80 complex. Heterodimer with CENPW; this dimer coassembles with CENPS-CENPX heterodimers at centromeres to form the tetrameric CENP-T-W-S-X complex.</text>
</comment>
<keyword evidence="7" id="KW-0132">Cell division</keyword>
<dbReference type="GO" id="GO:0003677">
    <property type="term" value="F:DNA binding"/>
    <property type="evidence" value="ECO:0007669"/>
    <property type="project" value="UniProtKB-KW"/>
</dbReference>
<dbReference type="Pfam" id="PF15511">
    <property type="entry name" value="CENP-T_C"/>
    <property type="match status" value="1"/>
</dbReference>
<feature type="region of interest" description="Disordered" evidence="16">
    <location>
        <begin position="254"/>
        <end position="295"/>
    </location>
</feature>
<name>A0A9B0TFI8_CHRAS</name>
<evidence type="ECO:0000259" key="17">
    <source>
        <dbReference type="Pfam" id="PF15511"/>
    </source>
</evidence>
<dbReference type="InterPro" id="IPR009072">
    <property type="entry name" value="Histone-fold"/>
</dbReference>
<dbReference type="CTD" id="80152"/>
<evidence type="ECO:0000256" key="3">
    <source>
        <dbReference type="ARBA" id="ARBA00010137"/>
    </source>
</evidence>
<evidence type="ECO:0000256" key="4">
    <source>
        <dbReference type="ARBA" id="ARBA00016401"/>
    </source>
</evidence>
<comment type="similarity">
    <text evidence="3">Belongs to the CENP-T/CNN1 family.</text>
</comment>
<dbReference type="OrthoDB" id="10071681at2759"/>
<dbReference type="InterPro" id="IPR032373">
    <property type="entry name" value="CENP-T_N"/>
</dbReference>
<evidence type="ECO:0000256" key="9">
    <source>
        <dbReference type="ARBA" id="ARBA00022838"/>
    </source>
</evidence>
<evidence type="ECO:0000313" key="20">
    <source>
        <dbReference type="RefSeq" id="XP_006860394.1"/>
    </source>
</evidence>
<keyword evidence="8" id="KW-0498">Mitosis</keyword>
<keyword evidence="19" id="KW-1185">Reference proteome</keyword>
<keyword evidence="12" id="KW-0131">Cell cycle</keyword>
<gene>
    <name evidence="20" type="primary">CENPT</name>
</gene>
<keyword evidence="9" id="KW-0995">Kinetochore</keyword>
<dbReference type="InterPro" id="IPR028255">
    <property type="entry name" value="CENP-T"/>
</dbReference>
<evidence type="ECO:0000256" key="2">
    <source>
        <dbReference type="ARBA" id="ARBA00004629"/>
    </source>
</evidence>
<dbReference type="Proteomes" id="UP000504623">
    <property type="component" value="Unplaced"/>
</dbReference>
<dbReference type="GeneID" id="102825331"/>
<dbReference type="Pfam" id="PF16171">
    <property type="entry name" value="CENP-T_N"/>
    <property type="match status" value="1"/>
</dbReference>
<dbReference type="GO" id="GO:0046982">
    <property type="term" value="F:protein heterodimerization activity"/>
    <property type="evidence" value="ECO:0007669"/>
    <property type="project" value="InterPro"/>
</dbReference>
<feature type="compositionally biased region" description="Basic and acidic residues" evidence="16">
    <location>
        <begin position="328"/>
        <end position="338"/>
    </location>
</feature>
<dbReference type="FunFam" id="1.10.20.10:FF:000050">
    <property type="entry name" value="centromere protein T isoform X2"/>
    <property type="match status" value="1"/>
</dbReference>
<feature type="compositionally biased region" description="Polar residues" evidence="16">
    <location>
        <begin position="48"/>
        <end position="58"/>
    </location>
</feature>
<organism evidence="19 20">
    <name type="scientific">Chrysochloris asiatica</name>
    <name type="common">Cape golden mole</name>
    <dbReference type="NCBI Taxonomy" id="185453"/>
    <lineage>
        <taxon>Eukaryota</taxon>
        <taxon>Metazoa</taxon>
        <taxon>Chordata</taxon>
        <taxon>Craniata</taxon>
        <taxon>Vertebrata</taxon>
        <taxon>Euteleostomi</taxon>
        <taxon>Mammalia</taxon>
        <taxon>Eutheria</taxon>
        <taxon>Afrotheria</taxon>
        <taxon>Chrysochloridae</taxon>
        <taxon>Chrysochlorinae</taxon>
        <taxon>Chrysochloris</taxon>
    </lineage>
</organism>
<dbReference type="PANTHER" id="PTHR46904">
    <property type="entry name" value="CENTROMERE PROTEIN T"/>
    <property type="match status" value="1"/>
</dbReference>
<dbReference type="Gene3D" id="1.10.20.10">
    <property type="entry name" value="Histone, subunit A"/>
    <property type="match status" value="1"/>
</dbReference>
<dbReference type="GO" id="GO:0007059">
    <property type="term" value="P:chromosome segregation"/>
    <property type="evidence" value="ECO:0007669"/>
    <property type="project" value="TreeGrafter"/>
</dbReference>
<accession>A0A9B0TFI8</accession>
<dbReference type="PANTHER" id="PTHR46904:SF1">
    <property type="entry name" value="CENTROMERE PROTEIN T"/>
    <property type="match status" value="1"/>
</dbReference>
<feature type="compositionally biased region" description="Pro residues" evidence="16">
    <location>
        <begin position="436"/>
        <end position="447"/>
    </location>
</feature>
<protein>
    <recommendedName>
        <fullName evidence="4">Centromere protein T</fullName>
    </recommendedName>
</protein>
<keyword evidence="11" id="KW-0539">Nucleus</keyword>
<evidence type="ECO:0000256" key="6">
    <source>
        <dbReference type="ARBA" id="ARBA00022553"/>
    </source>
</evidence>
<dbReference type="GO" id="GO:0000278">
    <property type="term" value="P:mitotic cell cycle"/>
    <property type="evidence" value="ECO:0007669"/>
    <property type="project" value="TreeGrafter"/>
</dbReference>
<dbReference type="RefSeq" id="XP_006860394.1">
    <property type="nucleotide sequence ID" value="XM_006860332.1"/>
</dbReference>
<evidence type="ECO:0000256" key="8">
    <source>
        <dbReference type="ARBA" id="ARBA00022776"/>
    </source>
</evidence>
<dbReference type="CDD" id="cd22920">
    <property type="entry name" value="HFD_CENP-T"/>
    <property type="match status" value="1"/>
</dbReference>
<feature type="region of interest" description="Disordered" evidence="16">
    <location>
        <begin position="309"/>
        <end position="460"/>
    </location>
</feature>
<evidence type="ECO:0000256" key="1">
    <source>
        <dbReference type="ARBA" id="ARBA00004123"/>
    </source>
</evidence>
<sequence length="564" mass="61926">MADTDSPDNDPTTRTLLRRVIDSAAPHTPRRPRSTGAGTQRALLEKPSSGTLSSQTKSTGRRHSHGARTVDRRSHVQASGRLEKQTPRTLLKNILLTAPESSIVMPESVVIPVPSQQVVQPSRRESSQGSWELQLPEPEPPTTLAPGLLAPGRRKKRLRLSVFQQEVDQGLPIFQEPHGNIDASPHTSSLNLTFTTPCQSQSVPRPGLARKPPIRRAVDVGAFLRDLRDTSMAPKDAVLEETQPFSPPLVGHFRSGRHSMPCPSYPEAADTERAASRRTWSGPGLQNNRPGKPTQLLAGRSEEAQTLAVGFQSTSSGDISEEEEVEPLGDRVNEQAEERTEEEDVSVSEAMEVTGAQRSGAEESEGHSEVTETDRFPGAAEAEEPEGSSGDKDSSSEIASPRLASSTSESPQVRRLHQFPEPVSSPNAAKLCSEPLVPPSASVPPRPRTTGPRPRQDPYKAGLSHYTKLFSFFAKMPMEKEALEMVEKCLDKYFQHLYSDLEVFAAHAGRKTVRPEDLELLMRRQGLVTDQVSLHVLVERYLPLEYRQLLIPCAFSGNSVFPTQ</sequence>
<keyword evidence="13" id="KW-0137">Centromere</keyword>
<dbReference type="AlphaFoldDB" id="A0A9B0TFI8"/>
<evidence type="ECO:0000256" key="15">
    <source>
        <dbReference type="ARBA" id="ARBA00046865"/>
    </source>
</evidence>
<keyword evidence="10" id="KW-0238">DNA-binding</keyword>
<feature type="compositionally biased region" description="Basic and acidic residues" evidence="16">
    <location>
        <begin position="360"/>
        <end position="375"/>
    </location>
</feature>
<feature type="domain" description="Centromere kinetochore component CENP-T N-terminal" evidence="18">
    <location>
        <begin position="1"/>
        <end position="418"/>
    </location>
</feature>
<dbReference type="InterPro" id="IPR035425">
    <property type="entry name" value="CENP-T/H4_C"/>
</dbReference>
<dbReference type="GO" id="GO:0005634">
    <property type="term" value="C:nucleus"/>
    <property type="evidence" value="ECO:0007669"/>
    <property type="project" value="UniProtKB-SubCell"/>
</dbReference>
<evidence type="ECO:0000256" key="10">
    <source>
        <dbReference type="ARBA" id="ARBA00023125"/>
    </source>
</evidence>
<evidence type="ECO:0000256" key="12">
    <source>
        <dbReference type="ARBA" id="ARBA00023306"/>
    </source>
</evidence>
<reference evidence="20" key="1">
    <citation type="submission" date="2025-08" db="UniProtKB">
        <authorList>
            <consortium name="RefSeq"/>
        </authorList>
    </citation>
    <scope>IDENTIFICATION</scope>
    <source>
        <tissue evidence="20">Spleen</tissue>
    </source>
</reference>
<dbReference type="GO" id="GO:0000776">
    <property type="term" value="C:kinetochore"/>
    <property type="evidence" value="ECO:0007669"/>
    <property type="project" value="UniProtKB-KW"/>
</dbReference>
<evidence type="ECO:0000256" key="7">
    <source>
        <dbReference type="ARBA" id="ARBA00022618"/>
    </source>
</evidence>
<evidence type="ECO:0000256" key="16">
    <source>
        <dbReference type="SAM" id="MobiDB-lite"/>
    </source>
</evidence>
<evidence type="ECO:0000256" key="13">
    <source>
        <dbReference type="ARBA" id="ARBA00023328"/>
    </source>
</evidence>
<comment type="function">
    <text evidence="14">Component of the CENPA-NAC (nucleosome-associated) complex, a complex that plays a central role in assembly of kinetochore proteins, mitotic progression and chromosome segregation. The CENPA-NAC complex recruits the CENPA-CAD (nucleosome distal) complex and may be involved in incorporation of newly synthesized CENPA into centromeres. Part of a nucleosome-associated complex that binds specifically to histone H3-containing nucleosomes at the centromere, as opposed to nucleosomes containing CENPA. Component of the heterotetrameric CENP-T-W-S-X complex that binds and supercoils DNA, and plays an important role in kinetochore assembly. CENPT has a fundamental role in kinetochore assembly and function. It is one of the inner kinetochore proteins, with most further proteins binding downstream. Required for normal chromosome organization and normal progress through mitosis.</text>
</comment>